<name>A0ABR2MB59_9ASPA</name>
<dbReference type="Proteomes" id="UP001412067">
    <property type="component" value="Unassembled WGS sequence"/>
</dbReference>
<reference evidence="1 2" key="1">
    <citation type="journal article" date="2022" name="Nat. Plants">
        <title>Genomes of leafy and leafless Platanthera orchids illuminate the evolution of mycoheterotrophy.</title>
        <authorList>
            <person name="Li M.H."/>
            <person name="Liu K.W."/>
            <person name="Li Z."/>
            <person name="Lu H.C."/>
            <person name="Ye Q.L."/>
            <person name="Zhang D."/>
            <person name="Wang J.Y."/>
            <person name="Li Y.F."/>
            <person name="Zhong Z.M."/>
            <person name="Liu X."/>
            <person name="Yu X."/>
            <person name="Liu D.K."/>
            <person name="Tu X.D."/>
            <person name="Liu B."/>
            <person name="Hao Y."/>
            <person name="Liao X.Y."/>
            <person name="Jiang Y.T."/>
            <person name="Sun W.H."/>
            <person name="Chen J."/>
            <person name="Chen Y.Q."/>
            <person name="Ai Y."/>
            <person name="Zhai J.W."/>
            <person name="Wu S.S."/>
            <person name="Zhou Z."/>
            <person name="Hsiao Y.Y."/>
            <person name="Wu W.L."/>
            <person name="Chen Y.Y."/>
            <person name="Lin Y.F."/>
            <person name="Hsu J.L."/>
            <person name="Li C.Y."/>
            <person name="Wang Z.W."/>
            <person name="Zhao X."/>
            <person name="Zhong W.Y."/>
            <person name="Ma X.K."/>
            <person name="Ma L."/>
            <person name="Huang J."/>
            <person name="Chen G.Z."/>
            <person name="Huang M.Z."/>
            <person name="Huang L."/>
            <person name="Peng D.H."/>
            <person name="Luo Y.B."/>
            <person name="Zou S.Q."/>
            <person name="Chen S.P."/>
            <person name="Lan S."/>
            <person name="Tsai W.C."/>
            <person name="Van de Peer Y."/>
            <person name="Liu Z.J."/>
        </authorList>
    </citation>
    <scope>NUCLEOTIDE SEQUENCE [LARGE SCALE GENOMIC DNA]</scope>
    <source>
        <strain evidence="1">Lor288</strain>
    </source>
</reference>
<comment type="caution">
    <text evidence="1">The sequence shown here is derived from an EMBL/GenBank/DDBJ whole genome shotgun (WGS) entry which is preliminary data.</text>
</comment>
<sequence>MWTHQHSIWVVTDHPLCNIFEGLEHSGRLVKWSVEQSESDISFVPRLSSNAKVMNCKYTYIYVH</sequence>
<organism evidence="1 2">
    <name type="scientific">Platanthera guangdongensis</name>
    <dbReference type="NCBI Taxonomy" id="2320717"/>
    <lineage>
        <taxon>Eukaryota</taxon>
        <taxon>Viridiplantae</taxon>
        <taxon>Streptophyta</taxon>
        <taxon>Embryophyta</taxon>
        <taxon>Tracheophyta</taxon>
        <taxon>Spermatophyta</taxon>
        <taxon>Magnoliopsida</taxon>
        <taxon>Liliopsida</taxon>
        <taxon>Asparagales</taxon>
        <taxon>Orchidaceae</taxon>
        <taxon>Orchidoideae</taxon>
        <taxon>Orchideae</taxon>
        <taxon>Orchidinae</taxon>
        <taxon>Platanthera</taxon>
    </lineage>
</organism>
<protein>
    <submittedName>
        <fullName evidence="1">Uncharacterized protein</fullName>
    </submittedName>
</protein>
<keyword evidence="2" id="KW-1185">Reference proteome</keyword>
<evidence type="ECO:0000313" key="1">
    <source>
        <dbReference type="EMBL" id="KAK8961405.1"/>
    </source>
</evidence>
<accession>A0ABR2MB59</accession>
<evidence type="ECO:0000313" key="2">
    <source>
        <dbReference type="Proteomes" id="UP001412067"/>
    </source>
</evidence>
<gene>
    <name evidence="1" type="ORF">KSP40_PGU000275</name>
</gene>
<proteinExistence type="predicted"/>
<dbReference type="EMBL" id="JBBWWR010000009">
    <property type="protein sequence ID" value="KAK8961405.1"/>
    <property type="molecule type" value="Genomic_DNA"/>
</dbReference>